<keyword evidence="5" id="KW-0418">Kinase</keyword>
<comment type="cofactor">
    <cofactor evidence="1">
        <name>Mg(2+)</name>
        <dbReference type="ChEBI" id="CHEBI:18420"/>
    </cofactor>
</comment>
<keyword evidence="6" id="KW-0067">ATP-binding</keyword>
<feature type="domain" description="DAGKc" evidence="9">
    <location>
        <begin position="1"/>
        <end position="130"/>
    </location>
</feature>
<gene>
    <name evidence="10" type="ORF">BW733_09620</name>
</gene>
<evidence type="ECO:0000256" key="5">
    <source>
        <dbReference type="ARBA" id="ARBA00022777"/>
    </source>
</evidence>
<dbReference type="Proteomes" id="UP000188235">
    <property type="component" value="Chromosome"/>
</dbReference>
<dbReference type="PANTHER" id="PTHR12358:SF106">
    <property type="entry name" value="LIPID KINASE YEGS"/>
    <property type="match status" value="1"/>
</dbReference>
<dbReference type="GO" id="GO:0005886">
    <property type="term" value="C:plasma membrane"/>
    <property type="evidence" value="ECO:0007669"/>
    <property type="project" value="TreeGrafter"/>
</dbReference>
<dbReference type="SUPFAM" id="SSF111331">
    <property type="entry name" value="NAD kinase/diacylglycerol kinase-like"/>
    <property type="match status" value="1"/>
</dbReference>
<protein>
    <recommendedName>
        <fullName evidence="9">DAGKc domain-containing protein</fullName>
    </recommendedName>
</protein>
<dbReference type="InterPro" id="IPR050187">
    <property type="entry name" value="Lipid_Phosphate_FormReg"/>
</dbReference>
<dbReference type="GO" id="GO:0005524">
    <property type="term" value="F:ATP binding"/>
    <property type="evidence" value="ECO:0007669"/>
    <property type="project" value="UniProtKB-KW"/>
</dbReference>
<dbReference type="EMBL" id="CP019607">
    <property type="protein sequence ID" value="AQP51047.1"/>
    <property type="molecule type" value="Genomic_DNA"/>
</dbReference>
<evidence type="ECO:0000313" key="11">
    <source>
        <dbReference type="Proteomes" id="UP000188235"/>
    </source>
</evidence>
<evidence type="ECO:0000259" key="9">
    <source>
        <dbReference type="PROSITE" id="PS50146"/>
    </source>
</evidence>
<name>A0A1Q2CY94_9ACTN</name>
<evidence type="ECO:0000313" key="10">
    <source>
        <dbReference type="EMBL" id="AQP51047.1"/>
    </source>
</evidence>
<dbReference type="GO" id="GO:0016301">
    <property type="term" value="F:kinase activity"/>
    <property type="evidence" value="ECO:0007669"/>
    <property type="project" value="UniProtKB-KW"/>
</dbReference>
<dbReference type="KEGG" id="tfa:BW733_09620"/>
<reference evidence="10 11" key="1">
    <citation type="journal article" date="2008" name="Int. J. Syst. Evol. Microbiol.">
        <title>Tessaracoccus flavescens sp. nov., isolated from marine sediment.</title>
        <authorList>
            <person name="Lee D.W."/>
            <person name="Lee S.D."/>
        </authorList>
    </citation>
    <scope>NUCLEOTIDE SEQUENCE [LARGE SCALE GENOMIC DNA]</scope>
    <source>
        <strain evidence="10 11">SST-39T</strain>
    </source>
</reference>
<proteinExistence type="inferred from homology"/>
<evidence type="ECO:0000256" key="4">
    <source>
        <dbReference type="ARBA" id="ARBA00022741"/>
    </source>
</evidence>
<dbReference type="RefSeq" id="WP_161490198.1">
    <property type="nucleotide sequence ID" value="NZ_CP019607.1"/>
</dbReference>
<dbReference type="Gene3D" id="2.60.200.40">
    <property type="match status" value="1"/>
</dbReference>
<keyword evidence="8" id="KW-1208">Phospholipid metabolism</keyword>
<dbReference type="InterPro" id="IPR016064">
    <property type="entry name" value="NAD/diacylglycerol_kinase_sf"/>
</dbReference>
<sequence length="327" mass="35773">MPNAAVVYNPTKLKRDALDEVLELARKKAGWSETRWYETEKGSPGTEQARQAVEDGCDVVIAVGGDGTVRAVAEGLAGSDVPLALVPRGTGNLLAKNLKLPIYDLPAAVQIALEGPNRDIDLGFVDWKRPEGEEERKAFVVIAGMGLDAQIMSSTDEELKKKVGVLAYVKAGMTALLKDRRMLIQYRVDDDSPKQAKVHTILVGNVGTIGHNVTLMPDASVDDGQLDIVAAQPSGPFGWFRLAWRVLVDNTLLRKVKPRKWRDRDDNAKELSYRQAKEVTLVLREPEEIQLDGDPFGKIRAVRVSVEPNGLGVKMPMGWAPGPKHAA</sequence>
<dbReference type="STRING" id="399497.BW733_09620"/>
<evidence type="ECO:0000256" key="1">
    <source>
        <dbReference type="ARBA" id="ARBA00001946"/>
    </source>
</evidence>
<dbReference type="InterPro" id="IPR001206">
    <property type="entry name" value="Diacylglycerol_kinase_cat_dom"/>
</dbReference>
<evidence type="ECO:0000256" key="2">
    <source>
        <dbReference type="ARBA" id="ARBA00005983"/>
    </source>
</evidence>
<evidence type="ECO:0000256" key="8">
    <source>
        <dbReference type="ARBA" id="ARBA00023264"/>
    </source>
</evidence>
<dbReference type="Gene3D" id="3.40.50.10330">
    <property type="entry name" value="Probable inorganic polyphosphate/atp-NAD kinase, domain 1"/>
    <property type="match status" value="1"/>
</dbReference>
<dbReference type="GO" id="GO:0008654">
    <property type="term" value="P:phospholipid biosynthetic process"/>
    <property type="evidence" value="ECO:0007669"/>
    <property type="project" value="UniProtKB-KW"/>
</dbReference>
<keyword evidence="7" id="KW-0594">Phospholipid biosynthesis</keyword>
<dbReference type="InterPro" id="IPR045540">
    <property type="entry name" value="YegS/DAGK_C"/>
</dbReference>
<evidence type="ECO:0000256" key="6">
    <source>
        <dbReference type="ARBA" id="ARBA00022840"/>
    </source>
</evidence>
<keyword evidence="7" id="KW-0443">Lipid metabolism</keyword>
<keyword evidence="7" id="KW-0444">Lipid biosynthesis</keyword>
<dbReference type="PROSITE" id="PS50146">
    <property type="entry name" value="DAGK"/>
    <property type="match status" value="1"/>
</dbReference>
<keyword evidence="4" id="KW-0547">Nucleotide-binding</keyword>
<dbReference type="PANTHER" id="PTHR12358">
    <property type="entry name" value="SPHINGOSINE KINASE"/>
    <property type="match status" value="1"/>
</dbReference>
<evidence type="ECO:0000256" key="7">
    <source>
        <dbReference type="ARBA" id="ARBA00023209"/>
    </source>
</evidence>
<evidence type="ECO:0000256" key="3">
    <source>
        <dbReference type="ARBA" id="ARBA00022679"/>
    </source>
</evidence>
<dbReference type="InterPro" id="IPR017438">
    <property type="entry name" value="ATP-NAD_kinase_N"/>
</dbReference>
<dbReference type="AlphaFoldDB" id="A0A1Q2CY94"/>
<keyword evidence="3" id="KW-0808">Transferase</keyword>
<dbReference type="Pfam" id="PF19279">
    <property type="entry name" value="YegS_C"/>
    <property type="match status" value="1"/>
</dbReference>
<accession>A0A1Q2CY94</accession>
<organism evidence="10 11">
    <name type="scientific">Tessaracoccus flavescens</name>
    <dbReference type="NCBI Taxonomy" id="399497"/>
    <lineage>
        <taxon>Bacteria</taxon>
        <taxon>Bacillati</taxon>
        <taxon>Actinomycetota</taxon>
        <taxon>Actinomycetes</taxon>
        <taxon>Propionibacteriales</taxon>
        <taxon>Propionibacteriaceae</taxon>
        <taxon>Tessaracoccus</taxon>
    </lineage>
</organism>
<comment type="similarity">
    <text evidence="2">Belongs to the diacylglycerol/lipid kinase family.</text>
</comment>
<dbReference type="Pfam" id="PF00781">
    <property type="entry name" value="DAGK_cat"/>
    <property type="match status" value="1"/>
</dbReference>
<keyword evidence="11" id="KW-1185">Reference proteome</keyword>